<dbReference type="STRING" id="570519.SAMN04488116_0801"/>
<evidence type="ECO:0000256" key="1">
    <source>
        <dbReference type="SAM" id="Phobius"/>
    </source>
</evidence>
<protein>
    <submittedName>
        <fullName evidence="3">Histidine kinase</fullName>
    </submittedName>
</protein>
<dbReference type="PANTHER" id="PTHR34220">
    <property type="entry name" value="SENSOR HISTIDINE KINASE YPDA"/>
    <property type="match status" value="1"/>
</dbReference>
<dbReference type="InterPro" id="IPR010559">
    <property type="entry name" value="Sig_transdc_His_kin_internal"/>
</dbReference>
<feature type="domain" description="Signal transduction histidine kinase internal region" evidence="2">
    <location>
        <begin position="187"/>
        <end position="265"/>
    </location>
</feature>
<dbReference type="InterPro" id="IPR050640">
    <property type="entry name" value="Bact_2-comp_sensor_kinase"/>
</dbReference>
<dbReference type="AlphaFoldDB" id="A0A1M5IM21"/>
<accession>A0A1M5IM21</accession>
<dbReference type="GO" id="GO:0000155">
    <property type="term" value="F:phosphorelay sensor kinase activity"/>
    <property type="evidence" value="ECO:0007669"/>
    <property type="project" value="InterPro"/>
</dbReference>
<reference evidence="4" key="1">
    <citation type="submission" date="2016-11" db="EMBL/GenBank/DDBJ databases">
        <authorList>
            <person name="Varghese N."/>
            <person name="Submissions S."/>
        </authorList>
    </citation>
    <scope>NUCLEOTIDE SEQUENCE [LARGE SCALE GENOMIC DNA]</scope>
    <source>
        <strain evidence="4">DSM 22638</strain>
    </source>
</reference>
<feature type="transmembrane region" description="Helical" evidence="1">
    <location>
        <begin position="98"/>
        <end position="122"/>
    </location>
</feature>
<feature type="transmembrane region" description="Helical" evidence="1">
    <location>
        <begin position="36"/>
        <end position="58"/>
    </location>
</feature>
<sequence>MDKGVLCILEQEGIPMALQNLSSFFAVLWRFKLHHVLFWAVYHLAWWSLYAGSLVEVLGYFDEAHGVVKYLGYVVYQAVGVYFCLYVLIPKFLQKGRYFLFFTSVIGVVLFMSVGITFNYYLASLLTDKTVYELFNVFPETPVTLFKHNALPSCVGAITLGMSIKLTKIWIDTQKRQKALEKEKLETELKFLKSQFNPHFLFNTINSIFVLIDKNPEMASESLVKFSNLLRYQLYECNANQIPLKNELAYIKSLLELESLRQNENFDLQIDWPDTISEEYSIAPFILIPFIENSFKHISEDRKLKKWIQLRIQVKEGSLIFHLANSANFELRHELPKGVSYGGLGLKNVKRRLAIIYPESHNLVVSKEEDSYVVHLDLKLKKEEQVQLKKAVG</sequence>
<dbReference type="OrthoDB" id="9809908at2"/>
<organism evidence="3 4">
    <name type="scientific">Flagellimonas flava</name>
    <dbReference type="NCBI Taxonomy" id="570519"/>
    <lineage>
        <taxon>Bacteria</taxon>
        <taxon>Pseudomonadati</taxon>
        <taxon>Bacteroidota</taxon>
        <taxon>Flavobacteriia</taxon>
        <taxon>Flavobacteriales</taxon>
        <taxon>Flavobacteriaceae</taxon>
        <taxon>Flagellimonas</taxon>
    </lineage>
</organism>
<evidence type="ECO:0000259" key="2">
    <source>
        <dbReference type="Pfam" id="PF06580"/>
    </source>
</evidence>
<dbReference type="Proteomes" id="UP000184532">
    <property type="component" value="Unassembled WGS sequence"/>
</dbReference>
<feature type="transmembrane region" description="Helical" evidence="1">
    <location>
        <begin position="70"/>
        <end position="89"/>
    </location>
</feature>
<keyword evidence="4" id="KW-1185">Reference proteome</keyword>
<evidence type="ECO:0000313" key="3">
    <source>
        <dbReference type="EMBL" id="SHG29352.1"/>
    </source>
</evidence>
<proteinExistence type="predicted"/>
<keyword evidence="1" id="KW-0472">Membrane</keyword>
<keyword evidence="3" id="KW-0418">Kinase</keyword>
<keyword evidence="1" id="KW-1133">Transmembrane helix</keyword>
<gene>
    <name evidence="3" type="ORF">SAMN04488116_0801</name>
</gene>
<evidence type="ECO:0000313" key="4">
    <source>
        <dbReference type="Proteomes" id="UP000184532"/>
    </source>
</evidence>
<dbReference type="Pfam" id="PF06580">
    <property type="entry name" value="His_kinase"/>
    <property type="match status" value="1"/>
</dbReference>
<keyword evidence="3" id="KW-0808">Transferase</keyword>
<dbReference type="PANTHER" id="PTHR34220:SF7">
    <property type="entry name" value="SENSOR HISTIDINE KINASE YPDA"/>
    <property type="match status" value="1"/>
</dbReference>
<keyword evidence="1" id="KW-0812">Transmembrane</keyword>
<dbReference type="EMBL" id="FQWL01000001">
    <property type="protein sequence ID" value="SHG29352.1"/>
    <property type="molecule type" value="Genomic_DNA"/>
</dbReference>
<name>A0A1M5IM21_9FLAO</name>
<dbReference type="GO" id="GO:0016020">
    <property type="term" value="C:membrane"/>
    <property type="evidence" value="ECO:0007669"/>
    <property type="project" value="InterPro"/>
</dbReference>